<comment type="caution">
    <text evidence="12">The sequence shown here is derived from an EMBL/GenBank/DDBJ whole genome shotgun (WGS) entry which is preliminary data.</text>
</comment>
<feature type="compositionally biased region" description="Basic and acidic residues" evidence="10">
    <location>
        <begin position="166"/>
        <end position="180"/>
    </location>
</feature>
<evidence type="ECO:0000259" key="11">
    <source>
        <dbReference type="PROSITE" id="PS50250"/>
    </source>
</evidence>
<feature type="compositionally biased region" description="Basic residues" evidence="10">
    <location>
        <begin position="136"/>
        <end position="148"/>
    </location>
</feature>
<dbReference type="SUPFAM" id="SSF46785">
    <property type="entry name" value="Winged helix' DNA-binding domain"/>
    <property type="match status" value="1"/>
</dbReference>
<dbReference type="GO" id="GO:0008541">
    <property type="term" value="C:proteasome regulatory particle, lid subcomplex"/>
    <property type="evidence" value="ECO:0007669"/>
    <property type="project" value="TreeGrafter"/>
</dbReference>
<dbReference type="OrthoDB" id="1093at2759"/>
<dbReference type="Proteomes" id="UP000838756">
    <property type="component" value="Unassembled WGS sequence"/>
</dbReference>
<keyword evidence="13" id="KW-1185">Reference proteome</keyword>
<sequence length="580" mass="63781">MREACANGGKRKANEKVEQFVASIDDSRSQLKLPIKSQLESTVRASRNESSLNRPIRILLDTLARKFRKNLARSRGRRVFRPTLARRAAARSAGDAPPARAALEGRGSTWSTCPARPAPASSGSAGAESGVPPARRSYRRNAKCRRGRVRDPGGRGARGPGGAGPEARRDRGARPSRADEMAPADSCAECRRNLVSPTSQTVLCLNEASYTKKQTSEPELSEDWAKLEELYNKKLWHQLTLKVQELVKHPSLQTGDNLIQLYSNFLTTFENKINPLSLVEIIAVVVAQYTDKKDAIAFLEKVEAKVKMNDEALALCKVLQGQIYLEHLNDLDATEKIIEQLENTLEDADGVTPVHGRFYKLASEYYRVRGPMARYYRAALRYVGCLGGGAALRPDERRECALRLALAAVLAPTVYDLGELLAHPILESLQGSPDAWACELLRAVAAGDVLAFERIRAQAPHQELHRADRQLRQKIAILCLMEMAFNRTSAQRRLSFGEIAREARVPPADVELLVMKALADKLIRGHIDQVSETVTVTWVRARALGRAGAGALARRLDAWCAAADGAAALLHSTAPDLLTL</sequence>
<dbReference type="GO" id="GO:0006511">
    <property type="term" value="P:ubiquitin-dependent protein catabolic process"/>
    <property type="evidence" value="ECO:0007669"/>
    <property type="project" value="TreeGrafter"/>
</dbReference>
<dbReference type="EMBL" id="CAKXAJ010024842">
    <property type="protein sequence ID" value="CAH2231591.1"/>
    <property type="molecule type" value="Genomic_DNA"/>
</dbReference>
<feature type="domain" description="PCI" evidence="11">
    <location>
        <begin position="374"/>
        <end position="541"/>
    </location>
</feature>
<feature type="region of interest" description="Disordered" evidence="10">
    <location>
        <begin position="88"/>
        <end position="186"/>
    </location>
</feature>
<evidence type="ECO:0000256" key="4">
    <source>
        <dbReference type="ARBA" id="ARBA00015732"/>
    </source>
</evidence>
<accession>A0A8S4R4F1</accession>
<dbReference type="InterPro" id="IPR000717">
    <property type="entry name" value="PCI_dom"/>
</dbReference>
<comment type="similarity">
    <text evidence="2">Belongs to the proteasome subunit S11 family.</text>
</comment>
<dbReference type="InterPro" id="IPR054179">
    <property type="entry name" value="PSD13_N"/>
</dbReference>
<evidence type="ECO:0000256" key="10">
    <source>
        <dbReference type="SAM" id="MobiDB-lite"/>
    </source>
</evidence>
<protein>
    <recommendedName>
        <fullName evidence="4">26S proteasome non-ATPase regulatory subunit 13</fullName>
    </recommendedName>
    <alternativeName>
        <fullName evidence="6">26S proteasome regulatory subunit RPN9</fullName>
    </alternativeName>
    <alternativeName>
        <fullName evidence="8">26S proteasome regulatory subunit S11</fullName>
    </alternativeName>
    <alternativeName>
        <fullName evidence="7">26S proteasome regulatory subunit p40.5</fullName>
    </alternativeName>
</protein>
<dbReference type="Pfam" id="PF01399">
    <property type="entry name" value="PCI"/>
    <property type="match status" value="1"/>
</dbReference>
<dbReference type="GO" id="GO:0005829">
    <property type="term" value="C:cytosol"/>
    <property type="evidence" value="ECO:0007669"/>
    <property type="project" value="TreeGrafter"/>
</dbReference>
<comment type="subunit">
    <text evidence="3">Component of the 19S proteasome regulatory particle complex. The 26S proteasome consists of a 20S core particle (CP) and two 19S regulatory subunits (RP). The regulatory particle is made of a lid composed of 9 subunits including PSMD13, a base containing 6 ATPases and few additional components.</text>
</comment>
<evidence type="ECO:0000256" key="6">
    <source>
        <dbReference type="ARBA" id="ARBA00029749"/>
    </source>
</evidence>
<keyword evidence="9" id="KW-0175">Coiled coil</keyword>
<name>A0A8S4R4F1_9NEOP</name>
<dbReference type="GO" id="GO:0005634">
    <property type="term" value="C:nucleus"/>
    <property type="evidence" value="ECO:0007669"/>
    <property type="project" value="TreeGrafter"/>
</dbReference>
<feature type="compositionally biased region" description="Gly residues" evidence="10">
    <location>
        <begin position="154"/>
        <end position="164"/>
    </location>
</feature>
<dbReference type="PANTHER" id="PTHR10539:SF0">
    <property type="entry name" value="26S PROTEASOME NON-ATPASE REGULATORY SUBUNIT 13"/>
    <property type="match status" value="1"/>
</dbReference>
<feature type="coiled-coil region" evidence="9">
    <location>
        <begin position="324"/>
        <end position="351"/>
    </location>
</feature>
<keyword evidence="5" id="KW-0647">Proteasome</keyword>
<evidence type="ECO:0000256" key="7">
    <source>
        <dbReference type="ARBA" id="ARBA00031303"/>
    </source>
</evidence>
<comment type="function">
    <text evidence="1">Component of the 26S proteasome, a multiprotein complex involved in the ATP-dependent degradation of ubiquitinated proteins. This complex plays a key role in the maintenance of protein homeostasis by removing misfolded or damaged proteins, which could impair cellular functions, and by removing proteins whose functions are no longer required. Therefore, the proteasome participates in numerous cellular processes, including cell cycle progression, apoptosis, or DNA damage repair.</text>
</comment>
<evidence type="ECO:0000313" key="12">
    <source>
        <dbReference type="EMBL" id="CAH2231591.1"/>
    </source>
</evidence>
<evidence type="ECO:0000256" key="2">
    <source>
        <dbReference type="ARBA" id="ARBA00006207"/>
    </source>
</evidence>
<evidence type="ECO:0000256" key="9">
    <source>
        <dbReference type="SAM" id="Coils"/>
    </source>
</evidence>
<organism evidence="12 13">
    <name type="scientific">Pararge aegeria aegeria</name>
    <dbReference type="NCBI Taxonomy" id="348720"/>
    <lineage>
        <taxon>Eukaryota</taxon>
        <taxon>Metazoa</taxon>
        <taxon>Ecdysozoa</taxon>
        <taxon>Arthropoda</taxon>
        <taxon>Hexapoda</taxon>
        <taxon>Insecta</taxon>
        <taxon>Pterygota</taxon>
        <taxon>Neoptera</taxon>
        <taxon>Endopterygota</taxon>
        <taxon>Lepidoptera</taxon>
        <taxon>Glossata</taxon>
        <taxon>Ditrysia</taxon>
        <taxon>Papilionoidea</taxon>
        <taxon>Nymphalidae</taxon>
        <taxon>Satyrinae</taxon>
        <taxon>Satyrini</taxon>
        <taxon>Parargina</taxon>
        <taxon>Pararge</taxon>
    </lineage>
</organism>
<evidence type="ECO:0000256" key="5">
    <source>
        <dbReference type="ARBA" id="ARBA00022942"/>
    </source>
</evidence>
<reference evidence="12" key="1">
    <citation type="submission" date="2022-03" db="EMBL/GenBank/DDBJ databases">
        <authorList>
            <person name="Lindestad O."/>
        </authorList>
    </citation>
    <scope>NUCLEOTIDE SEQUENCE</scope>
</reference>
<dbReference type="AlphaFoldDB" id="A0A8S4R4F1"/>
<dbReference type="PROSITE" id="PS50250">
    <property type="entry name" value="PCI"/>
    <property type="match status" value="1"/>
</dbReference>
<evidence type="ECO:0000256" key="8">
    <source>
        <dbReference type="ARBA" id="ARBA00032323"/>
    </source>
</evidence>
<dbReference type="InterPro" id="IPR036390">
    <property type="entry name" value="WH_DNA-bd_sf"/>
</dbReference>
<dbReference type="Pfam" id="PF22037">
    <property type="entry name" value="PSD13_N"/>
    <property type="match status" value="1"/>
</dbReference>
<feature type="compositionally biased region" description="Low complexity" evidence="10">
    <location>
        <begin position="114"/>
        <end position="134"/>
    </location>
</feature>
<dbReference type="GO" id="GO:0005198">
    <property type="term" value="F:structural molecule activity"/>
    <property type="evidence" value="ECO:0007669"/>
    <property type="project" value="TreeGrafter"/>
</dbReference>
<evidence type="ECO:0000256" key="1">
    <source>
        <dbReference type="ARBA" id="ARBA00002362"/>
    </source>
</evidence>
<dbReference type="PANTHER" id="PTHR10539">
    <property type="entry name" value="26S PROTEASOME NON-ATPASE REGULATORY SUBUNIT 13"/>
    <property type="match status" value="1"/>
</dbReference>
<feature type="compositionally biased region" description="Low complexity" evidence="10">
    <location>
        <begin position="88"/>
        <end position="102"/>
    </location>
</feature>
<dbReference type="InterPro" id="IPR035298">
    <property type="entry name" value="PSMD13"/>
</dbReference>
<gene>
    <name evidence="12" type="primary">jg17003</name>
    <name evidence="12" type="ORF">PAEG_LOCUS10065</name>
</gene>
<dbReference type="SMART" id="SM00088">
    <property type="entry name" value="PINT"/>
    <property type="match status" value="1"/>
</dbReference>
<proteinExistence type="inferred from homology"/>
<evidence type="ECO:0000256" key="3">
    <source>
        <dbReference type="ARBA" id="ARBA00011441"/>
    </source>
</evidence>
<evidence type="ECO:0000313" key="13">
    <source>
        <dbReference type="Proteomes" id="UP000838756"/>
    </source>
</evidence>